<feature type="compositionally biased region" description="Acidic residues" evidence="2">
    <location>
        <begin position="17"/>
        <end position="30"/>
    </location>
</feature>
<keyword evidence="5" id="KW-1185">Reference proteome</keyword>
<evidence type="ECO:0000313" key="6">
    <source>
        <dbReference type="WBParaSite" id="Pan_g6478.t1"/>
    </source>
</evidence>
<feature type="compositionally biased region" description="Pro residues" evidence="2">
    <location>
        <begin position="507"/>
        <end position="519"/>
    </location>
</feature>
<evidence type="ECO:0000313" key="5">
    <source>
        <dbReference type="Proteomes" id="UP000492821"/>
    </source>
</evidence>
<feature type="region of interest" description="Disordered" evidence="2">
    <location>
        <begin position="474"/>
        <end position="527"/>
    </location>
</feature>
<dbReference type="CDD" id="cd00052">
    <property type="entry name" value="EH"/>
    <property type="match status" value="1"/>
</dbReference>
<dbReference type="InterPro" id="IPR000261">
    <property type="entry name" value="EH_dom"/>
</dbReference>
<sequence length="570" mass="61086">MDDSSDHPRTSDSEFSTYDDSEDGNSDDESNVSRGHDNLTDHPSGSESDDDREFDKRLSDGQSDTETRNLLEDADFEEDVLDLDHQAASTSVKEVPPPPVIVEVKPKPPSATSGDLDDEAYAMTTEQRAYYMSIFQHLQYLSYGEASPDGSISGADDQVVNFFMKSGLDTQSLGKIWDLADVNVDGRLNRFEFAVAMHLIVLKAKGGAPIPKRLPAFFDLRPTPPRIEEETSTDSSKPSPEDRNGLRSVTHNGRPPPTTLPPPLTSANTSSKPTSLSDDKLHSLSQRTASAFCPVTEFASDPPMCVDRIPLAVRPTASTNAPQLTGGTVSLGSQPQPFAFPSTLPKGPPPQPPPRNYQKGHTRSASLDLNARPPTDFGKISKAAGPGAFPAPPTTSSVYPPGPSGLTMAQALHNQRCLTLPAGGRPPIAAPSFNIHDPAVLSSHFQRLPIVPPPTMRKVSASTTDGVAHSKTFDSSMASSAHTVTATTTTASSSTASKPITSTSPDSIPPARPPPPALPQKPDYHSRCATLRQVNAELEAKLATLSQVRLQLRLRYEEVQGKSSGPNHLQ</sequence>
<dbReference type="InterPro" id="IPR002048">
    <property type="entry name" value="EF_hand_dom"/>
</dbReference>
<feature type="region of interest" description="Disordered" evidence="2">
    <location>
        <begin position="317"/>
        <end position="403"/>
    </location>
</feature>
<feature type="domain" description="EH" evidence="3">
    <location>
        <begin position="127"/>
        <end position="215"/>
    </location>
</feature>
<feature type="compositionally biased region" description="Pro residues" evidence="2">
    <location>
        <begin position="254"/>
        <end position="264"/>
    </location>
</feature>
<feature type="compositionally biased region" description="Basic and acidic residues" evidence="2">
    <location>
        <begin position="1"/>
        <end position="12"/>
    </location>
</feature>
<dbReference type="WBParaSite" id="Pan_g6478.t1">
    <property type="protein sequence ID" value="Pan_g6478.t1"/>
    <property type="gene ID" value="Pan_g6478"/>
</dbReference>
<feature type="region of interest" description="Disordered" evidence="2">
    <location>
        <begin position="216"/>
        <end position="281"/>
    </location>
</feature>
<dbReference type="Gene3D" id="1.10.238.10">
    <property type="entry name" value="EF-hand"/>
    <property type="match status" value="1"/>
</dbReference>
<evidence type="ECO:0000259" key="3">
    <source>
        <dbReference type="PROSITE" id="PS50031"/>
    </source>
</evidence>
<dbReference type="SUPFAM" id="SSF47473">
    <property type="entry name" value="EF-hand"/>
    <property type="match status" value="1"/>
</dbReference>
<feature type="domain" description="EF-hand" evidence="4">
    <location>
        <begin position="168"/>
        <end position="203"/>
    </location>
</feature>
<dbReference type="InterPro" id="IPR011992">
    <property type="entry name" value="EF-hand-dom_pair"/>
</dbReference>
<dbReference type="SMART" id="SM00027">
    <property type="entry name" value="EH"/>
    <property type="match status" value="1"/>
</dbReference>
<dbReference type="GO" id="GO:0016197">
    <property type="term" value="P:endosomal transport"/>
    <property type="evidence" value="ECO:0007669"/>
    <property type="project" value="TreeGrafter"/>
</dbReference>
<keyword evidence="1" id="KW-0175">Coiled coil</keyword>
<reference evidence="5" key="1">
    <citation type="journal article" date="2013" name="Genetics">
        <title>The draft genome and transcriptome of Panagrellus redivivus are shaped by the harsh demands of a free-living lifestyle.</title>
        <authorList>
            <person name="Srinivasan J."/>
            <person name="Dillman A.R."/>
            <person name="Macchietto M.G."/>
            <person name="Heikkinen L."/>
            <person name="Lakso M."/>
            <person name="Fracchia K.M."/>
            <person name="Antoshechkin I."/>
            <person name="Mortazavi A."/>
            <person name="Wong G."/>
            <person name="Sternberg P.W."/>
        </authorList>
    </citation>
    <scope>NUCLEOTIDE SEQUENCE [LARGE SCALE GENOMIC DNA]</scope>
    <source>
        <strain evidence="5">MT8872</strain>
    </source>
</reference>
<dbReference type="Pfam" id="PF12763">
    <property type="entry name" value="EH"/>
    <property type="match status" value="1"/>
</dbReference>
<evidence type="ECO:0000259" key="4">
    <source>
        <dbReference type="PROSITE" id="PS50222"/>
    </source>
</evidence>
<protein>
    <submittedName>
        <fullName evidence="6">EH domain-containing protein</fullName>
    </submittedName>
</protein>
<organism evidence="5 6">
    <name type="scientific">Panagrellus redivivus</name>
    <name type="common">Microworm</name>
    <dbReference type="NCBI Taxonomy" id="6233"/>
    <lineage>
        <taxon>Eukaryota</taxon>
        <taxon>Metazoa</taxon>
        <taxon>Ecdysozoa</taxon>
        <taxon>Nematoda</taxon>
        <taxon>Chromadorea</taxon>
        <taxon>Rhabditida</taxon>
        <taxon>Tylenchina</taxon>
        <taxon>Panagrolaimomorpha</taxon>
        <taxon>Panagrolaimoidea</taxon>
        <taxon>Panagrolaimidae</taxon>
        <taxon>Panagrellus</taxon>
    </lineage>
</organism>
<accession>A0A7E4W2C8</accession>
<reference evidence="6" key="2">
    <citation type="submission" date="2020-10" db="UniProtKB">
        <authorList>
            <consortium name="WormBaseParasite"/>
        </authorList>
    </citation>
    <scope>IDENTIFICATION</scope>
</reference>
<feature type="compositionally biased region" description="Basic and acidic residues" evidence="2">
    <location>
        <begin position="53"/>
        <end position="71"/>
    </location>
</feature>
<feature type="coiled-coil region" evidence="1">
    <location>
        <begin position="528"/>
        <end position="555"/>
    </location>
</feature>
<dbReference type="GO" id="GO:0005737">
    <property type="term" value="C:cytoplasm"/>
    <property type="evidence" value="ECO:0007669"/>
    <property type="project" value="TreeGrafter"/>
</dbReference>
<evidence type="ECO:0000256" key="1">
    <source>
        <dbReference type="SAM" id="Coils"/>
    </source>
</evidence>
<feature type="compositionally biased region" description="Polar residues" evidence="2">
    <location>
        <begin position="317"/>
        <end position="336"/>
    </location>
</feature>
<feature type="compositionally biased region" description="Pro residues" evidence="2">
    <location>
        <begin position="346"/>
        <end position="355"/>
    </location>
</feature>
<proteinExistence type="predicted"/>
<feature type="compositionally biased region" description="Low complexity" evidence="2">
    <location>
        <begin position="475"/>
        <end position="506"/>
    </location>
</feature>
<dbReference type="PROSITE" id="PS50031">
    <property type="entry name" value="EH"/>
    <property type="match status" value="1"/>
</dbReference>
<feature type="region of interest" description="Disordered" evidence="2">
    <location>
        <begin position="87"/>
        <end position="116"/>
    </location>
</feature>
<feature type="compositionally biased region" description="Polar residues" evidence="2">
    <location>
        <begin position="266"/>
        <end position="276"/>
    </location>
</feature>
<feature type="region of interest" description="Disordered" evidence="2">
    <location>
        <begin position="1"/>
        <end position="75"/>
    </location>
</feature>
<dbReference type="PANTHER" id="PTHR11216">
    <property type="entry name" value="EH DOMAIN"/>
    <property type="match status" value="1"/>
</dbReference>
<evidence type="ECO:0000256" key="2">
    <source>
        <dbReference type="SAM" id="MobiDB-lite"/>
    </source>
</evidence>
<name>A0A7E4W2C8_PANRE</name>
<dbReference type="PROSITE" id="PS50222">
    <property type="entry name" value="EF_HAND_2"/>
    <property type="match status" value="1"/>
</dbReference>
<dbReference type="GO" id="GO:0005886">
    <property type="term" value="C:plasma membrane"/>
    <property type="evidence" value="ECO:0007669"/>
    <property type="project" value="TreeGrafter"/>
</dbReference>
<dbReference type="PANTHER" id="PTHR11216:SF174">
    <property type="entry name" value="GH06923P"/>
    <property type="match status" value="1"/>
</dbReference>
<dbReference type="AlphaFoldDB" id="A0A7E4W2C8"/>
<dbReference type="GO" id="GO:0005509">
    <property type="term" value="F:calcium ion binding"/>
    <property type="evidence" value="ECO:0007669"/>
    <property type="project" value="InterPro"/>
</dbReference>
<dbReference type="GO" id="GO:0006897">
    <property type="term" value="P:endocytosis"/>
    <property type="evidence" value="ECO:0007669"/>
    <property type="project" value="TreeGrafter"/>
</dbReference>
<dbReference type="Proteomes" id="UP000492821">
    <property type="component" value="Unassembled WGS sequence"/>
</dbReference>